<organism evidence="8 9">
    <name type="scientific">Nematostella vectensis</name>
    <name type="common">Starlet sea anemone</name>
    <dbReference type="NCBI Taxonomy" id="45351"/>
    <lineage>
        <taxon>Eukaryota</taxon>
        <taxon>Metazoa</taxon>
        <taxon>Cnidaria</taxon>
        <taxon>Anthozoa</taxon>
        <taxon>Hexacorallia</taxon>
        <taxon>Actiniaria</taxon>
        <taxon>Edwardsiidae</taxon>
        <taxon>Nematostella</taxon>
    </lineage>
</organism>
<evidence type="ECO:0000313" key="8">
    <source>
        <dbReference type="EMBL" id="EDO43660.1"/>
    </source>
</evidence>
<dbReference type="SUPFAM" id="SSF56112">
    <property type="entry name" value="Protein kinase-like (PK-like)"/>
    <property type="match status" value="1"/>
</dbReference>
<dbReference type="FunFam" id="3.30.70.1230:FF:000091">
    <property type="entry name" value="Guanylate cyclase"/>
    <property type="match status" value="1"/>
</dbReference>
<dbReference type="GO" id="GO:0007168">
    <property type="term" value="P:receptor guanylyl cyclase signaling pathway"/>
    <property type="evidence" value="ECO:0000318"/>
    <property type="project" value="GO_Central"/>
</dbReference>
<feature type="domain" description="Guanylate cyclase" evidence="7">
    <location>
        <begin position="268"/>
        <end position="370"/>
    </location>
</feature>
<reference evidence="8 9" key="1">
    <citation type="journal article" date="2007" name="Science">
        <title>Sea anemone genome reveals ancestral eumetazoan gene repertoire and genomic organization.</title>
        <authorList>
            <person name="Putnam N.H."/>
            <person name="Srivastava M."/>
            <person name="Hellsten U."/>
            <person name="Dirks B."/>
            <person name="Chapman J."/>
            <person name="Salamov A."/>
            <person name="Terry A."/>
            <person name="Shapiro H."/>
            <person name="Lindquist E."/>
            <person name="Kapitonov V.V."/>
            <person name="Jurka J."/>
            <person name="Genikhovich G."/>
            <person name="Grigoriev I.V."/>
            <person name="Lucas S.M."/>
            <person name="Steele R.E."/>
            <person name="Finnerty J.R."/>
            <person name="Technau U."/>
            <person name="Martindale M.Q."/>
            <person name="Rokhsar D.S."/>
        </authorList>
    </citation>
    <scope>NUCLEOTIDE SEQUENCE [LARGE SCALE GENOMIC DNA]</scope>
    <source>
        <strain evidence="9">CH2 X CH6</strain>
    </source>
</reference>
<dbReference type="GO" id="GO:0005886">
    <property type="term" value="C:plasma membrane"/>
    <property type="evidence" value="ECO:0000318"/>
    <property type="project" value="GO_Central"/>
</dbReference>
<dbReference type="EMBL" id="DS469552">
    <property type="protein sequence ID" value="EDO43660.1"/>
    <property type="molecule type" value="Genomic_DNA"/>
</dbReference>
<dbReference type="CDD" id="cd07302">
    <property type="entry name" value="CHD"/>
    <property type="match status" value="1"/>
</dbReference>
<dbReference type="OMA" id="CIEPANI"/>
<dbReference type="InterPro" id="IPR011009">
    <property type="entry name" value="Kinase-like_dom_sf"/>
</dbReference>
<dbReference type="eggNOG" id="KOG1023">
    <property type="taxonomic scope" value="Eukaryota"/>
</dbReference>
<evidence type="ECO:0000259" key="7">
    <source>
        <dbReference type="PROSITE" id="PS50125"/>
    </source>
</evidence>
<dbReference type="PROSITE" id="PS50125">
    <property type="entry name" value="GUANYLATE_CYCLASE_2"/>
    <property type="match status" value="1"/>
</dbReference>
<dbReference type="Gene3D" id="1.10.510.10">
    <property type="entry name" value="Transferase(Phosphotransferase) domain 1"/>
    <property type="match status" value="2"/>
</dbReference>
<dbReference type="GO" id="GO:0004383">
    <property type="term" value="F:guanylate cyclase activity"/>
    <property type="evidence" value="ECO:0000318"/>
    <property type="project" value="GO_Central"/>
</dbReference>
<accession>A7RY93</accession>
<dbReference type="GO" id="GO:0004713">
    <property type="term" value="F:protein tyrosine kinase activity"/>
    <property type="evidence" value="ECO:0007669"/>
    <property type="project" value="InterPro"/>
</dbReference>
<dbReference type="Gene3D" id="3.30.70.1230">
    <property type="entry name" value="Nucleotide cyclase"/>
    <property type="match status" value="1"/>
</dbReference>
<evidence type="ECO:0000256" key="2">
    <source>
        <dbReference type="ARBA" id="ARBA00022692"/>
    </source>
</evidence>
<dbReference type="InParanoid" id="A7RY93"/>
<keyword evidence="2" id="KW-0812">Transmembrane</keyword>
<dbReference type="PANTHER" id="PTHR11920:SF501">
    <property type="entry name" value="GUANYLATE CYCLASE 32E"/>
    <property type="match status" value="1"/>
</dbReference>
<evidence type="ECO:0000256" key="6">
    <source>
        <dbReference type="ARBA" id="ARBA00023239"/>
    </source>
</evidence>
<dbReference type="GO" id="GO:0035556">
    <property type="term" value="P:intracellular signal transduction"/>
    <property type="evidence" value="ECO:0007669"/>
    <property type="project" value="InterPro"/>
</dbReference>
<evidence type="ECO:0000256" key="3">
    <source>
        <dbReference type="ARBA" id="ARBA00022741"/>
    </source>
</evidence>
<dbReference type="InterPro" id="IPR029787">
    <property type="entry name" value="Nucleotide_cyclase"/>
</dbReference>
<name>A7RY93_NEMVE</name>
<dbReference type="Pfam" id="PF00211">
    <property type="entry name" value="Guanylate_cyc"/>
    <property type="match status" value="1"/>
</dbReference>
<dbReference type="GO" id="GO:0001653">
    <property type="term" value="F:peptide receptor activity"/>
    <property type="evidence" value="ECO:0000318"/>
    <property type="project" value="GO_Central"/>
</dbReference>
<proteinExistence type="predicted"/>
<evidence type="ECO:0000256" key="4">
    <source>
        <dbReference type="ARBA" id="ARBA00022989"/>
    </source>
</evidence>
<dbReference type="HOGENOM" id="CLU_708462_0_0_1"/>
<sequence length="390" mass="45084">MQSFNGPLSIIQLILLAFYDLTYMDRTIVIKRLNKKNVHLSRRVLIELKQVRDISHENLNEFIGACIEPANILVWSHCRKGSLQDVLVNEYLIDEAFKISMVMDIASGMKYLHSMEVRTYQSNVPILNHIPYIPTEIIQKVLACSDPPFRPQLQNDDGRANLLMLIRDCWAEDPEERPHFFRIVETQKDRRAQQKPNVIENMVSMMEKHANHLAGLVDERTRQLNEEKEKTDRLLYRLHHPPPPPPPPIAEQLKAYNYVQAEEYEEVTIFFSDIVGFTKLCSNSKPLQVVEFLNILYVAFDEIITQFNVYKVETIGDAYMVVSGCPVLNGNQHAAEIASMALELLSHMTVFHIPHQPHDQLQLRIGINTGKFIICFNHSHPYLVAESFRN</sequence>
<dbReference type="SUPFAM" id="SSF55073">
    <property type="entry name" value="Nucleotide cyclase"/>
    <property type="match status" value="1"/>
</dbReference>
<keyword evidence="4" id="KW-1133">Transmembrane helix</keyword>
<keyword evidence="9" id="KW-1185">Reference proteome</keyword>
<evidence type="ECO:0000256" key="5">
    <source>
        <dbReference type="ARBA" id="ARBA00023136"/>
    </source>
</evidence>
<keyword evidence="5" id="KW-0472">Membrane</keyword>
<dbReference type="PANTHER" id="PTHR11920">
    <property type="entry name" value="GUANYLYL CYCLASE"/>
    <property type="match status" value="1"/>
</dbReference>
<dbReference type="InterPro" id="IPR020635">
    <property type="entry name" value="Tyr_kinase_cat_dom"/>
</dbReference>
<dbReference type="InterPro" id="IPR001245">
    <property type="entry name" value="Ser-Thr/Tyr_kinase_cat_dom"/>
</dbReference>
<protein>
    <recommendedName>
        <fullName evidence="7">Guanylate cyclase domain-containing protein</fullName>
    </recommendedName>
</protein>
<dbReference type="GO" id="GO:0000166">
    <property type="term" value="F:nucleotide binding"/>
    <property type="evidence" value="ECO:0007669"/>
    <property type="project" value="UniProtKB-KW"/>
</dbReference>
<dbReference type="FunFam" id="1.10.510.10:FF:001936">
    <property type="entry name" value="Guanylate cyclase"/>
    <property type="match status" value="1"/>
</dbReference>
<evidence type="ECO:0000256" key="1">
    <source>
        <dbReference type="ARBA" id="ARBA00004167"/>
    </source>
</evidence>
<dbReference type="GO" id="GO:0006182">
    <property type="term" value="P:cGMP biosynthetic process"/>
    <property type="evidence" value="ECO:0000318"/>
    <property type="project" value="GO_Central"/>
</dbReference>
<dbReference type="SMART" id="SM00044">
    <property type="entry name" value="CYCc"/>
    <property type="match status" value="1"/>
</dbReference>
<gene>
    <name evidence="8" type="ORF">NEMVEDRAFT_v1g203919</name>
</gene>
<dbReference type="PhylomeDB" id="A7RY93"/>
<evidence type="ECO:0000313" key="9">
    <source>
        <dbReference type="Proteomes" id="UP000001593"/>
    </source>
</evidence>
<dbReference type="InterPro" id="IPR050401">
    <property type="entry name" value="Cyclic_nucleotide_synthase"/>
</dbReference>
<dbReference type="AlphaFoldDB" id="A7RY93"/>
<dbReference type="Pfam" id="PF07714">
    <property type="entry name" value="PK_Tyr_Ser-Thr"/>
    <property type="match status" value="1"/>
</dbReference>
<dbReference type="InterPro" id="IPR001054">
    <property type="entry name" value="A/G_cyclase"/>
</dbReference>
<keyword evidence="6" id="KW-0456">Lyase</keyword>
<dbReference type="Proteomes" id="UP000001593">
    <property type="component" value="Unassembled WGS sequence"/>
</dbReference>
<comment type="subcellular location">
    <subcellularLocation>
        <location evidence="1">Membrane</location>
        <topology evidence="1">Single-pass membrane protein</topology>
    </subcellularLocation>
</comment>
<dbReference type="SMART" id="SM00219">
    <property type="entry name" value="TyrKc"/>
    <property type="match status" value="1"/>
</dbReference>
<keyword evidence="3" id="KW-0547">Nucleotide-binding</keyword>